<evidence type="ECO:0000256" key="1">
    <source>
        <dbReference type="SAM" id="MobiDB-lite"/>
    </source>
</evidence>
<dbReference type="EMBL" id="JARKIE010000071">
    <property type="protein sequence ID" value="KAJ7689570.1"/>
    <property type="molecule type" value="Genomic_DNA"/>
</dbReference>
<sequence length="217" mass="23056">MISIDLDSGWDLCDDAVMTEAQVAVNTNTGTGGQATAAWDCGRDGHEAGAWRWAGARCIGGGRPWPSRSSPRTGGEAGRVESSLVSPARLEASDFAPAQSLIHHCQRVVASPSFPFVVASPSFPHRLHLPVASPAFICSSPPSFASSFASPFPPAYHLERSPGRLGSAPVSTSPPCTDNRPSPGRIFGAFSRRRGFLPWILDLVRSVARPVDAHDRD</sequence>
<evidence type="ECO:0000313" key="3">
    <source>
        <dbReference type="Proteomes" id="UP001221757"/>
    </source>
</evidence>
<gene>
    <name evidence="2" type="ORF">B0H17DRAFT_634062</name>
</gene>
<evidence type="ECO:0000313" key="2">
    <source>
        <dbReference type="EMBL" id="KAJ7689570.1"/>
    </source>
</evidence>
<feature type="region of interest" description="Disordered" evidence="1">
    <location>
        <begin position="163"/>
        <end position="183"/>
    </location>
</feature>
<feature type="region of interest" description="Disordered" evidence="1">
    <location>
        <begin position="62"/>
        <end position="83"/>
    </location>
</feature>
<feature type="compositionally biased region" description="Polar residues" evidence="1">
    <location>
        <begin position="169"/>
        <end position="180"/>
    </location>
</feature>
<proteinExistence type="predicted"/>
<name>A0AAD7GII8_MYCRO</name>
<keyword evidence="3" id="KW-1185">Reference proteome</keyword>
<reference evidence="2" key="1">
    <citation type="submission" date="2023-03" db="EMBL/GenBank/DDBJ databases">
        <title>Massive genome expansion in bonnet fungi (Mycena s.s.) driven by repeated elements and novel gene families across ecological guilds.</title>
        <authorList>
            <consortium name="Lawrence Berkeley National Laboratory"/>
            <person name="Harder C.B."/>
            <person name="Miyauchi S."/>
            <person name="Viragh M."/>
            <person name="Kuo A."/>
            <person name="Thoen E."/>
            <person name="Andreopoulos B."/>
            <person name="Lu D."/>
            <person name="Skrede I."/>
            <person name="Drula E."/>
            <person name="Henrissat B."/>
            <person name="Morin E."/>
            <person name="Kohler A."/>
            <person name="Barry K."/>
            <person name="LaButti K."/>
            <person name="Morin E."/>
            <person name="Salamov A."/>
            <person name="Lipzen A."/>
            <person name="Mereny Z."/>
            <person name="Hegedus B."/>
            <person name="Baldrian P."/>
            <person name="Stursova M."/>
            <person name="Weitz H."/>
            <person name="Taylor A."/>
            <person name="Grigoriev I.V."/>
            <person name="Nagy L.G."/>
            <person name="Martin F."/>
            <person name="Kauserud H."/>
        </authorList>
    </citation>
    <scope>NUCLEOTIDE SEQUENCE</scope>
    <source>
        <strain evidence="2">CBHHK067</strain>
    </source>
</reference>
<comment type="caution">
    <text evidence="2">The sequence shown here is derived from an EMBL/GenBank/DDBJ whole genome shotgun (WGS) entry which is preliminary data.</text>
</comment>
<dbReference type="Proteomes" id="UP001221757">
    <property type="component" value="Unassembled WGS sequence"/>
</dbReference>
<protein>
    <submittedName>
        <fullName evidence="2">Uncharacterized protein</fullName>
    </submittedName>
</protein>
<organism evidence="2 3">
    <name type="scientific">Mycena rosella</name>
    <name type="common">Pink bonnet</name>
    <name type="synonym">Agaricus rosellus</name>
    <dbReference type="NCBI Taxonomy" id="1033263"/>
    <lineage>
        <taxon>Eukaryota</taxon>
        <taxon>Fungi</taxon>
        <taxon>Dikarya</taxon>
        <taxon>Basidiomycota</taxon>
        <taxon>Agaricomycotina</taxon>
        <taxon>Agaricomycetes</taxon>
        <taxon>Agaricomycetidae</taxon>
        <taxon>Agaricales</taxon>
        <taxon>Marasmiineae</taxon>
        <taxon>Mycenaceae</taxon>
        <taxon>Mycena</taxon>
    </lineage>
</organism>
<accession>A0AAD7GII8</accession>
<dbReference type="AlphaFoldDB" id="A0AAD7GII8"/>